<feature type="transmembrane region" description="Helical" evidence="1">
    <location>
        <begin position="31"/>
        <end position="56"/>
    </location>
</feature>
<sequence length="137" mass="16115">MEKDLLFLLFLHLPLHLSCYFIFFEFSLIGIFLNILYVPFFSSFLVPFIFVCFLFSKVPILATFLNGLLDFSVAVMEQTTKVFQIFDGTMFTAGKPSEVFTLLLVLVTLLIFLYWEKRYFKRTFCLTILFFSVCQTQ</sequence>
<keyword evidence="4" id="KW-1185">Reference proteome</keyword>
<keyword evidence="1" id="KW-1133">Transmembrane helix</keyword>
<dbReference type="Pfam" id="PF03772">
    <property type="entry name" value="Competence"/>
    <property type="match status" value="1"/>
</dbReference>
<keyword evidence="1" id="KW-0472">Membrane</keyword>
<evidence type="ECO:0000259" key="2">
    <source>
        <dbReference type="Pfam" id="PF03772"/>
    </source>
</evidence>
<reference evidence="3 4" key="1">
    <citation type="journal article" date="2014" name="Int. J. Syst. Evol. Microbiol.">
        <title>Listeria floridensis sp. nov., Listeria aquatica sp. nov., Listeria cornellensis sp. nov., Listeria riparia sp. nov. and Listeria grandensis sp. nov., from agricultural and natural environments.</title>
        <authorList>
            <person name="den Bakker H.C."/>
            <person name="Warchocki S."/>
            <person name="Wright E.M."/>
            <person name="Allred A.F."/>
            <person name="Ahlstrom C."/>
            <person name="Manuel C.S."/>
            <person name="Stasiewicz M.J."/>
            <person name="Burrell A."/>
            <person name="Roof S."/>
            <person name="Strawn L."/>
            <person name="Fortes E.D."/>
            <person name="Nightingale K.K."/>
            <person name="Kephart D."/>
            <person name="Wiedmann M."/>
        </authorList>
    </citation>
    <scope>NUCLEOTIDE SEQUENCE [LARGE SCALE GENOMIC DNA]</scope>
    <source>
        <strain evidence="3 4">FSL S10-1188</strain>
    </source>
</reference>
<comment type="caution">
    <text evidence="3">The sequence shown here is derived from an EMBL/GenBank/DDBJ whole genome shotgun (WGS) entry which is preliminary data.</text>
</comment>
<dbReference type="InterPro" id="IPR004477">
    <property type="entry name" value="ComEC_N"/>
</dbReference>
<evidence type="ECO:0000256" key="1">
    <source>
        <dbReference type="SAM" id="Phobius"/>
    </source>
</evidence>
<dbReference type="PATRIC" id="fig|1265818.5.peg.2337"/>
<dbReference type="EMBL" id="AOCG01000012">
    <property type="protein sequence ID" value="EUJ17668.1"/>
    <property type="molecule type" value="Genomic_DNA"/>
</dbReference>
<evidence type="ECO:0000313" key="4">
    <source>
        <dbReference type="Proteomes" id="UP000019246"/>
    </source>
</evidence>
<dbReference type="Proteomes" id="UP000019246">
    <property type="component" value="Unassembled WGS sequence"/>
</dbReference>
<proteinExistence type="predicted"/>
<name>W7BCL6_9LIST</name>
<accession>W7BCL6</accession>
<gene>
    <name evidence="3" type="ORF">MAQA_11631</name>
</gene>
<evidence type="ECO:0000313" key="3">
    <source>
        <dbReference type="EMBL" id="EUJ17668.1"/>
    </source>
</evidence>
<organism evidence="3 4">
    <name type="scientific">Listeria aquatica FSL S10-1188</name>
    <dbReference type="NCBI Taxonomy" id="1265818"/>
    <lineage>
        <taxon>Bacteria</taxon>
        <taxon>Bacillati</taxon>
        <taxon>Bacillota</taxon>
        <taxon>Bacilli</taxon>
        <taxon>Bacillales</taxon>
        <taxon>Listeriaceae</taxon>
        <taxon>Listeria</taxon>
    </lineage>
</organism>
<protein>
    <recommendedName>
        <fullName evidence="2">ComEC/Rec2-related protein domain-containing protein</fullName>
    </recommendedName>
</protein>
<dbReference type="AlphaFoldDB" id="W7BCL6"/>
<feature type="domain" description="ComEC/Rec2-related protein" evidence="2">
    <location>
        <begin position="19"/>
        <end position="118"/>
    </location>
</feature>
<dbReference type="STRING" id="1265818.MAQA_11631"/>
<keyword evidence="1" id="KW-0812">Transmembrane</keyword>
<feature type="transmembrane region" description="Helical" evidence="1">
    <location>
        <begin position="99"/>
        <end position="115"/>
    </location>
</feature>